<comment type="caution">
    <text evidence="2">The sequence shown here is derived from an EMBL/GenBank/DDBJ whole genome shotgun (WGS) entry which is preliminary data.</text>
</comment>
<dbReference type="SUPFAM" id="SSF143456">
    <property type="entry name" value="VC0467-like"/>
    <property type="match status" value="1"/>
</dbReference>
<gene>
    <name evidence="2" type="ORF">PVAP13_9NG293200</name>
</gene>
<name>A0A8T0MJR8_PANVG</name>
<dbReference type="PANTHER" id="PTHR31984:SF12">
    <property type="entry name" value="THIOREDOXIN DOMAIN-CONTAINING PROTEIN"/>
    <property type="match status" value="1"/>
</dbReference>
<feature type="compositionally biased region" description="Basic and acidic residues" evidence="1">
    <location>
        <begin position="284"/>
        <end position="296"/>
    </location>
</feature>
<dbReference type="Pfam" id="PF02622">
    <property type="entry name" value="DUF179"/>
    <property type="match status" value="1"/>
</dbReference>
<feature type="region of interest" description="Disordered" evidence="1">
    <location>
        <begin position="260"/>
        <end position="300"/>
    </location>
</feature>
<proteinExistence type="predicted"/>
<dbReference type="InterPro" id="IPR003774">
    <property type="entry name" value="AlgH-like"/>
</dbReference>
<evidence type="ECO:0000256" key="1">
    <source>
        <dbReference type="SAM" id="MobiDB-lite"/>
    </source>
</evidence>
<dbReference type="EMBL" id="CM029054">
    <property type="protein sequence ID" value="KAG2537387.1"/>
    <property type="molecule type" value="Genomic_DNA"/>
</dbReference>
<sequence length="796" mass="88468">MNPVDGSPDWLMVMPGATRLMRWLHQITTQKMVGADESGGKAIFPTNRPSIILFIDRLSHSSKVRDESKFVIKLLRQYVQNNYPFHVSTRVLSSSTSKTSSEVVDSLRNTGISDSHSESGRLSAWASKLMALGDKMSVMVVNDGDNILYRTSSHDSGSNPLYDVLTKLLHKTRPGHRLKKTRINLVTKDVGPNMLSDDSKIQVVNSLSAQESEYKRVHNSVATSDNSNDDIAEVSVDENTAEETEYIDDGQAPSILEKTPATYPYENDNDNDNDLESDVAEVEDQSKSEASDRSPDLQEDVSFNAYSSGEVEGILHKRIVEKTVTETFESDERNMHADQEESVSSNEQDDGSSVLDKKFRKNENVIYEENTCNLHEGSEESDTRCPHHATCSSSCSPVKDDTDFTEHVTSSISDDRFAGSFYFSDGGYRLLKTLTGGSRIPSLVIIDPVEQKHYVFPEEIEYSYASLQNYLDSFTNGSLPSYYHVTSLAISSKELPRPPFVNHDFHEANSIPQLTTNSFCPLVFGSAGCDSKSEVPFSNTENLSSGWNKDVMVLFSNSWCGFCQRAELVVRELHRSFKSFSSYSDSSSANAQDVQVHAEGYMWKKRMATQQDAPQAIQFHISDKGSGSVGSDLPSHSDVITGSILTATDKLGTTVPFDNAKVLIVSSDSHGGFHGLIINKRLSWGIFKNLDSSMEPIKYAPLFYGGPVVVQGYHLVSLSRVAWEGYMQVIPGVYYGNIIATSRVVTRIKSGEQSVDDLWFFLGYSGWGYNQLLDELSEGAWLVSVKPIEHLDWPET</sequence>
<evidence type="ECO:0000313" key="2">
    <source>
        <dbReference type="EMBL" id="KAG2537387.1"/>
    </source>
</evidence>
<organism evidence="2 3">
    <name type="scientific">Panicum virgatum</name>
    <name type="common">Blackwell switchgrass</name>
    <dbReference type="NCBI Taxonomy" id="38727"/>
    <lineage>
        <taxon>Eukaryota</taxon>
        <taxon>Viridiplantae</taxon>
        <taxon>Streptophyta</taxon>
        <taxon>Embryophyta</taxon>
        <taxon>Tracheophyta</taxon>
        <taxon>Spermatophyta</taxon>
        <taxon>Magnoliopsida</taxon>
        <taxon>Liliopsida</taxon>
        <taxon>Poales</taxon>
        <taxon>Poaceae</taxon>
        <taxon>PACMAD clade</taxon>
        <taxon>Panicoideae</taxon>
        <taxon>Panicodae</taxon>
        <taxon>Paniceae</taxon>
        <taxon>Panicinae</taxon>
        <taxon>Panicum</taxon>
        <taxon>Panicum sect. Hiantes</taxon>
    </lineage>
</organism>
<evidence type="ECO:0000313" key="3">
    <source>
        <dbReference type="Proteomes" id="UP000823388"/>
    </source>
</evidence>
<protein>
    <recommendedName>
        <fullName evidence="4">Thioredoxin domain-containing protein</fullName>
    </recommendedName>
</protein>
<dbReference type="Proteomes" id="UP000823388">
    <property type="component" value="Chromosome 9N"/>
</dbReference>
<dbReference type="InterPro" id="IPR036249">
    <property type="entry name" value="Thioredoxin-like_sf"/>
</dbReference>
<feature type="compositionally biased region" description="Acidic residues" evidence="1">
    <location>
        <begin position="267"/>
        <end position="283"/>
    </location>
</feature>
<dbReference type="SUPFAM" id="SSF52833">
    <property type="entry name" value="Thioredoxin-like"/>
    <property type="match status" value="1"/>
</dbReference>
<accession>A0A8T0MJR8</accession>
<feature type="compositionally biased region" description="Basic and acidic residues" evidence="1">
    <location>
        <begin position="327"/>
        <end position="339"/>
    </location>
</feature>
<reference evidence="2" key="1">
    <citation type="submission" date="2020-05" db="EMBL/GenBank/DDBJ databases">
        <title>WGS assembly of Panicum virgatum.</title>
        <authorList>
            <person name="Lovell J.T."/>
            <person name="Jenkins J."/>
            <person name="Shu S."/>
            <person name="Juenger T.E."/>
            <person name="Schmutz J."/>
        </authorList>
    </citation>
    <scope>NUCLEOTIDE SEQUENCE</scope>
    <source>
        <strain evidence="2">AP13</strain>
    </source>
</reference>
<dbReference type="AlphaFoldDB" id="A0A8T0MJR8"/>
<dbReference type="PANTHER" id="PTHR31984">
    <property type="entry name" value="TRANSPORTER, PUTATIVE (DUF179)-RELATED"/>
    <property type="match status" value="1"/>
</dbReference>
<dbReference type="Gene3D" id="3.40.1740.10">
    <property type="entry name" value="VC0467-like"/>
    <property type="match status" value="1"/>
</dbReference>
<keyword evidence="3" id="KW-1185">Reference proteome</keyword>
<feature type="region of interest" description="Disordered" evidence="1">
    <location>
        <begin position="327"/>
        <end position="354"/>
    </location>
</feature>
<evidence type="ECO:0008006" key="4">
    <source>
        <dbReference type="Google" id="ProtNLM"/>
    </source>
</evidence>
<dbReference type="Gene3D" id="3.40.30.10">
    <property type="entry name" value="Glutaredoxin"/>
    <property type="match status" value="1"/>
</dbReference>